<feature type="domain" description="Outer membrane protein beta-barrel" evidence="1">
    <location>
        <begin position="28"/>
        <end position="195"/>
    </location>
</feature>
<dbReference type="RefSeq" id="WP_269003791.1">
    <property type="nucleotide sequence ID" value="NZ_JAANOH010000003.1"/>
</dbReference>
<keyword evidence="3" id="KW-1185">Reference proteome</keyword>
<dbReference type="EMBL" id="JAANOH010000003">
    <property type="protein sequence ID" value="MCZ2475478.1"/>
    <property type="molecule type" value="Genomic_DNA"/>
</dbReference>
<protein>
    <submittedName>
        <fullName evidence="2">PorT family protein</fullName>
    </submittedName>
</protein>
<comment type="caution">
    <text evidence="2">The sequence shown here is derived from an EMBL/GenBank/DDBJ whole genome shotgun (WGS) entry which is preliminary data.</text>
</comment>
<organism evidence="2 3">
    <name type="scientific">Aquirufa ecclesiirivi</name>
    <dbReference type="NCBI Taxonomy" id="2715124"/>
    <lineage>
        <taxon>Bacteria</taxon>
        <taxon>Pseudomonadati</taxon>
        <taxon>Bacteroidota</taxon>
        <taxon>Cytophagia</taxon>
        <taxon>Cytophagales</taxon>
        <taxon>Flectobacillaceae</taxon>
        <taxon>Aquirufa</taxon>
    </lineage>
</organism>
<dbReference type="Pfam" id="PF13568">
    <property type="entry name" value="OMP_b-brl_2"/>
    <property type="match status" value="1"/>
</dbReference>
<evidence type="ECO:0000259" key="1">
    <source>
        <dbReference type="Pfam" id="PF13568"/>
    </source>
</evidence>
<evidence type="ECO:0000313" key="3">
    <source>
        <dbReference type="Proteomes" id="UP001321186"/>
    </source>
</evidence>
<accession>A0ABT4JHR0</accession>
<proteinExistence type="predicted"/>
<sequence>MKKLLALIVFSMTGFYSLAQGNKYIRINNEYYDDKRVHFGFLFGLSSSNFSMEADPTLAPSISPRNFGFQIGGLANYSFNRFLELKSGVNIALYDRDITFIQPKPAEDINIARESTWFEIPVLLKFKSIRRMNHRMYALAGTKFGVEANVKKNSAALSAQTVDFALEYGFGFEGFFKYFKFTPEIRFSHGIANLYSAPSITTNPYFKVSRLNTHNVTLYINFE</sequence>
<reference evidence="2 3" key="1">
    <citation type="submission" date="2020-03" db="EMBL/GenBank/DDBJ databases">
        <authorList>
            <person name="Pitt A."/>
            <person name="Hahn M.W."/>
        </authorList>
    </citation>
    <scope>NUCLEOTIDE SEQUENCE [LARGE SCALE GENOMIC DNA]</scope>
    <source>
        <strain evidence="2 3">5A-MARBSE</strain>
    </source>
</reference>
<dbReference type="InterPro" id="IPR025665">
    <property type="entry name" value="Beta-barrel_OMP_2"/>
</dbReference>
<gene>
    <name evidence="2" type="ORF">G9H61_08475</name>
</gene>
<evidence type="ECO:0000313" key="2">
    <source>
        <dbReference type="EMBL" id="MCZ2475478.1"/>
    </source>
</evidence>
<dbReference type="Proteomes" id="UP001321186">
    <property type="component" value="Unassembled WGS sequence"/>
</dbReference>
<name>A0ABT4JHR0_9BACT</name>